<name>A0ABS7KWR4_CLOSR</name>
<proteinExistence type="predicted"/>
<gene>
    <name evidence="1" type="ORF">K5V21_06055</name>
</gene>
<reference evidence="1 2" key="1">
    <citation type="journal article" date="2021" name="Cell Host Microbe">
        <title>in vivo commensal control of Clostridioides difficile virulence.</title>
        <authorList>
            <person name="Girinathan B.P."/>
            <person name="Dibenedetto N."/>
            <person name="Worley J.N."/>
            <person name="Peltier J."/>
            <person name="Arrieta-Ortiz M.L."/>
            <person name="Rupa Christinal Immanuel S."/>
            <person name="Lavin R."/>
            <person name="Delaney M.L."/>
            <person name="Cummins C."/>
            <person name="Hoffmann M."/>
            <person name="Luo Y."/>
            <person name="Gonzalez-Escalona N."/>
            <person name="Allard M."/>
            <person name="Onderdonk A.B."/>
            <person name="Gerber G.K."/>
            <person name="Sonenshein A.L."/>
            <person name="Baliga N."/>
            <person name="Dupuy B."/>
            <person name="Bry L."/>
        </authorList>
    </citation>
    <scope>NUCLEOTIDE SEQUENCE [LARGE SCALE GENOMIC DNA]</scope>
    <source>
        <strain evidence="1 2">DSM 599</strain>
    </source>
</reference>
<dbReference type="EMBL" id="JAIKTU010000004">
    <property type="protein sequence ID" value="MBY0755017.1"/>
    <property type="molecule type" value="Genomic_DNA"/>
</dbReference>
<organism evidence="1 2">
    <name type="scientific">Clostridium sardiniense</name>
    <name type="common">Clostridium absonum</name>
    <dbReference type="NCBI Taxonomy" id="29369"/>
    <lineage>
        <taxon>Bacteria</taxon>
        <taxon>Bacillati</taxon>
        <taxon>Bacillota</taxon>
        <taxon>Clostridia</taxon>
        <taxon>Eubacteriales</taxon>
        <taxon>Clostridiaceae</taxon>
        <taxon>Clostridium</taxon>
    </lineage>
</organism>
<dbReference type="RefSeq" id="WP_221859951.1">
    <property type="nucleotide sequence ID" value="NZ_JAIKTU010000004.1"/>
</dbReference>
<evidence type="ECO:0000313" key="2">
    <source>
        <dbReference type="Proteomes" id="UP001299068"/>
    </source>
</evidence>
<sequence length="153" mass="17139">MAVKKGTYKVDNGDGTFVDIMLKTTAEQVILNDGRSVQQVFGKKNKLWTGAWVLAAGHKARLSKNIKDTPNGLILRWSAYTNGIIRDYNWCETIVSKDEWMIGMSRELTMTNSRGIQIVKTIYITDGGMALIGHDNNDTGESHAMVLREIVEF</sequence>
<protein>
    <submittedName>
        <fullName evidence="1">Uncharacterized protein</fullName>
    </submittedName>
</protein>
<evidence type="ECO:0000313" key="1">
    <source>
        <dbReference type="EMBL" id="MBY0755017.1"/>
    </source>
</evidence>
<keyword evidence="2" id="KW-1185">Reference proteome</keyword>
<accession>A0ABS7KWR4</accession>
<dbReference type="Proteomes" id="UP001299068">
    <property type="component" value="Unassembled WGS sequence"/>
</dbReference>
<comment type="caution">
    <text evidence="1">The sequence shown here is derived from an EMBL/GenBank/DDBJ whole genome shotgun (WGS) entry which is preliminary data.</text>
</comment>